<dbReference type="EMBL" id="VSSQ01002484">
    <property type="protein sequence ID" value="MPM15687.1"/>
    <property type="molecule type" value="Genomic_DNA"/>
</dbReference>
<accession>A0A644XIC0</accession>
<dbReference type="InterPro" id="IPR007921">
    <property type="entry name" value="CHAP_dom"/>
</dbReference>
<protein>
    <recommendedName>
        <fullName evidence="1">Peptidase C51 domain-containing protein</fullName>
    </recommendedName>
</protein>
<reference evidence="2" key="1">
    <citation type="submission" date="2019-08" db="EMBL/GenBank/DDBJ databases">
        <authorList>
            <person name="Kucharzyk K."/>
            <person name="Murdoch R.W."/>
            <person name="Higgins S."/>
            <person name="Loffler F."/>
        </authorList>
    </citation>
    <scope>NUCLEOTIDE SEQUENCE</scope>
</reference>
<comment type="caution">
    <text evidence="2">The sequence shown here is derived from an EMBL/GenBank/DDBJ whole genome shotgun (WGS) entry which is preliminary data.</text>
</comment>
<name>A0A644XIC0_9ZZZZ</name>
<gene>
    <name evidence="2" type="ORF">SDC9_62058</name>
</gene>
<dbReference type="Pfam" id="PF05257">
    <property type="entry name" value="CHAP"/>
    <property type="match status" value="1"/>
</dbReference>
<dbReference type="Gene3D" id="3.90.1720.10">
    <property type="entry name" value="endopeptidase domain like (from Nostoc punctiforme)"/>
    <property type="match status" value="1"/>
</dbReference>
<dbReference type="SUPFAM" id="SSF54001">
    <property type="entry name" value="Cysteine proteinases"/>
    <property type="match status" value="1"/>
</dbReference>
<sequence>MPKVSDVLNIARGELGYTENPQGSNKTKYGRWYGLNGEPWCMMFVQWCFAQAGVKLPARMASCGALMRAAQTVGNWVTGDYRPGDVVIYDFPGGAATDHTGIVESVTASGVIAIEGNTGAGNDANGGQVQRRTRNNSLILGAVRPAYDEEEDNVITYAKLKDVPEKFRTIIDNLMTAGIIQGDGSDPTGNGDIINLTHEQVRTLVFIYRGGGFDRKLETVGMETAV</sequence>
<organism evidence="2">
    <name type="scientific">bioreactor metagenome</name>
    <dbReference type="NCBI Taxonomy" id="1076179"/>
    <lineage>
        <taxon>unclassified sequences</taxon>
        <taxon>metagenomes</taxon>
        <taxon>ecological metagenomes</taxon>
    </lineage>
</organism>
<evidence type="ECO:0000313" key="2">
    <source>
        <dbReference type="EMBL" id="MPM15687.1"/>
    </source>
</evidence>
<evidence type="ECO:0000259" key="1">
    <source>
        <dbReference type="Pfam" id="PF05257"/>
    </source>
</evidence>
<proteinExistence type="predicted"/>
<dbReference type="AlphaFoldDB" id="A0A644XIC0"/>
<feature type="domain" description="Peptidase C51" evidence="1">
    <location>
        <begin position="36"/>
        <end position="117"/>
    </location>
</feature>
<dbReference type="InterPro" id="IPR038765">
    <property type="entry name" value="Papain-like_cys_pep_sf"/>
</dbReference>